<reference evidence="1" key="2">
    <citation type="submission" date="2020-11" db="EMBL/GenBank/DDBJ databases">
        <authorList>
            <person name="McCartney M.A."/>
            <person name="Auch B."/>
            <person name="Kono T."/>
            <person name="Mallez S."/>
            <person name="Becker A."/>
            <person name="Gohl D.M."/>
            <person name="Silverstein K.A.T."/>
            <person name="Koren S."/>
            <person name="Bechman K.B."/>
            <person name="Herman A."/>
            <person name="Abrahante J.E."/>
            <person name="Garbe J."/>
        </authorList>
    </citation>
    <scope>NUCLEOTIDE SEQUENCE</scope>
    <source>
        <strain evidence="1">Duluth1</strain>
        <tissue evidence="1">Whole animal</tissue>
    </source>
</reference>
<evidence type="ECO:0000313" key="2">
    <source>
        <dbReference type="Proteomes" id="UP000828390"/>
    </source>
</evidence>
<organism evidence="1 2">
    <name type="scientific">Dreissena polymorpha</name>
    <name type="common">Zebra mussel</name>
    <name type="synonym">Mytilus polymorpha</name>
    <dbReference type="NCBI Taxonomy" id="45954"/>
    <lineage>
        <taxon>Eukaryota</taxon>
        <taxon>Metazoa</taxon>
        <taxon>Spiralia</taxon>
        <taxon>Lophotrochozoa</taxon>
        <taxon>Mollusca</taxon>
        <taxon>Bivalvia</taxon>
        <taxon>Autobranchia</taxon>
        <taxon>Heteroconchia</taxon>
        <taxon>Euheterodonta</taxon>
        <taxon>Imparidentia</taxon>
        <taxon>Neoheterodontei</taxon>
        <taxon>Myida</taxon>
        <taxon>Dreissenoidea</taxon>
        <taxon>Dreissenidae</taxon>
        <taxon>Dreissena</taxon>
    </lineage>
</organism>
<dbReference type="Proteomes" id="UP000828390">
    <property type="component" value="Unassembled WGS sequence"/>
</dbReference>
<dbReference type="EMBL" id="JAIWYP010000005">
    <property type="protein sequence ID" value="KAH3818777.1"/>
    <property type="molecule type" value="Genomic_DNA"/>
</dbReference>
<accession>A0A9D4GRP5</accession>
<protein>
    <submittedName>
        <fullName evidence="1">Uncharacterized protein</fullName>
    </submittedName>
</protein>
<dbReference type="AlphaFoldDB" id="A0A9D4GRP5"/>
<gene>
    <name evidence="1" type="ORF">DPMN_120503</name>
</gene>
<proteinExistence type="predicted"/>
<evidence type="ECO:0000313" key="1">
    <source>
        <dbReference type="EMBL" id="KAH3818777.1"/>
    </source>
</evidence>
<reference evidence="1" key="1">
    <citation type="journal article" date="2019" name="bioRxiv">
        <title>The Genome of the Zebra Mussel, Dreissena polymorpha: A Resource for Invasive Species Research.</title>
        <authorList>
            <person name="McCartney M.A."/>
            <person name="Auch B."/>
            <person name="Kono T."/>
            <person name="Mallez S."/>
            <person name="Zhang Y."/>
            <person name="Obille A."/>
            <person name="Becker A."/>
            <person name="Abrahante J.E."/>
            <person name="Garbe J."/>
            <person name="Badalamenti J.P."/>
            <person name="Herman A."/>
            <person name="Mangelson H."/>
            <person name="Liachko I."/>
            <person name="Sullivan S."/>
            <person name="Sone E.D."/>
            <person name="Koren S."/>
            <person name="Silverstein K.A.T."/>
            <person name="Beckman K.B."/>
            <person name="Gohl D.M."/>
        </authorList>
    </citation>
    <scope>NUCLEOTIDE SEQUENCE</scope>
    <source>
        <strain evidence="1">Duluth1</strain>
        <tissue evidence="1">Whole animal</tissue>
    </source>
</reference>
<name>A0A9D4GRP5_DREPO</name>
<sequence length="105" mass="12027">MTRKLFNSRLSKIHVPQVQTTALKTGIFNDIRRRQLITADALPTGTIVKIYGSRSSDCSEQPYDAMHRNRPTNQSHEYETLAAVTTPPPTQKPKSDHDYFILERK</sequence>
<keyword evidence="2" id="KW-1185">Reference proteome</keyword>
<comment type="caution">
    <text evidence="1">The sequence shown here is derived from an EMBL/GenBank/DDBJ whole genome shotgun (WGS) entry which is preliminary data.</text>
</comment>